<dbReference type="RefSeq" id="WP_131445008.1">
    <property type="nucleotide sequence ID" value="NZ_SJZB01000014.1"/>
</dbReference>
<keyword evidence="15" id="KW-1185">Reference proteome</keyword>
<dbReference type="Pfam" id="PF03379">
    <property type="entry name" value="CcmB"/>
    <property type="match status" value="1"/>
</dbReference>
<evidence type="ECO:0000256" key="2">
    <source>
        <dbReference type="ARBA" id="ARBA00004429"/>
    </source>
</evidence>
<sequence length="222" mass="23120">MLRFLIAVIRRDLKLAARRKGDWLTSQFFFVMVVSMFPLGIGPDPAMLSKVAGGVLWVAALLAALLSLSRLFADDHRDGSLEQMLLSPNPPVLLALGKALAHWLIYGIPLLLIAPVLGVQFALPGDAIGVLMLSLLVGTPVLSLLGSVGAALTLGLRGGGVLLTLLILPLYVPALIFGAGAVDATLAGVGAEANLSLLAAFMVMTLLVSPWVAAAALRVSIE</sequence>
<proteinExistence type="inferred from homology"/>
<dbReference type="PANTHER" id="PTHR30070">
    <property type="entry name" value="HEME EXPORTER PROTEIN B"/>
    <property type="match status" value="1"/>
</dbReference>
<feature type="transmembrane region" description="Helical" evidence="13">
    <location>
        <begin position="103"/>
        <end position="123"/>
    </location>
</feature>
<evidence type="ECO:0000256" key="3">
    <source>
        <dbReference type="ARBA" id="ARBA00010544"/>
    </source>
</evidence>
<feature type="transmembrane region" description="Helical" evidence="13">
    <location>
        <begin position="194"/>
        <end position="217"/>
    </location>
</feature>
<keyword evidence="6 12" id="KW-1003">Cell membrane</keyword>
<feature type="transmembrane region" description="Helical" evidence="13">
    <location>
        <begin position="129"/>
        <end position="154"/>
    </location>
</feature>
<keyword evidence="9 12" id="KW-0201">Cytochrome c-type biogenesis</keyword>
<organism evidence="14 15">
    <name type="scientific">Parasulfuritortus cantonensis</name>
    <dbReference type="NCBI Taxonomy" id="2528202"/>
    <lineage>
        <taxon>Bacteria</taxon>
        <taxon>Pseudomonadati</taxon>
        <taxon>Pseudomonadota</taxon>
        <taxon>Betaproteobacteria</taxon>
        <taxon>Nitrosomonadales</taxon>
        <taxon>Thiobacillaceae</taxon>
        <taxon>Parasulfuritortus</taxon>
    </lineage>
</organism>
<dbReference type="PANTHER" id="PTHR30070:SF1">
    <property type="entry name" value="CYTOCHROME C BIOGENESIS B-RELATED"/>
    <property type="match status" value="1"/>
</dbReference>
<comment type="subcellular location">
    <subcellularLocation>
        <location evidence="2">Cell inner membrane</location>
        <topology evidence="2">Multi-pass membrane protein</topology>
    </subcellularLocation>
</comment>
<dbReference type="PIRSF" id="PIRSF002764">
    <property type="entry name" value="CcmB"/>
    <property type="match status" value="1"/>
</dbReference>
<evidence type="ECO:0000256" key="6">
    <source>
        <dbReference type="ARBA" id="ARBA00022475"/>
    </source>
</evidence>
<keyword evidence="7 12" id="KW-0997">Cell inner membrane</keyword>
<evidence type="ECO:0000313" key="14">
    <source>
        <dbReference type="EMBL" id="TCJ17125.1"/>
    </source>
</evidence>
<keyword evidence="10 13" id="KW-1133">Transmembrane helix</keyword>
<comment type="function">
    <text evidence="1 12">Required for the export of heme to the periplasm for the biogenesis of c-type cytochromes.</text>
</comment>
<keyword evidence="11 12" id="KW-0472">Membrane</keyword>
<name>A0A4R1BIH8_9PROT</name>
<evidence type="ECO:0000256" key="11">
    <source>
        <dbReference type="ARBA" id="ARBA00023136"/>
    </source>
</evidence>
<evidence type="ECO:0000256" key="9">
    <source>
        <dbReference type="ARBA" id="ARBA00022748"/>
    </source>
</evidence>
<dbReference type="InterPro" id="IPR003544">
    <property type="entry name" value="Cyt_c_biogenesis_CcmB"/>
</dbReference>
<dbReference type="AlphaFoldDB" id="A0A4R1BIH8"/>
<dbReference type="GO" id="GO:0015232">
    <property type="term" value="F:heme transmembrane transporter activity"/>
    <property type="evidence" value="ECO:0007669"/>
    <property type="project" value="InterPro"/>
</dbReference>
<evidence type="ECO:0000256" key="5">
    <source>
        <dbReference type="ARBA" id="ARBA00022448"/>
    </source>
</evidence>
<dbReference type="OrthoDB" id="9799895at2"/>
<comment type="caution">
    <text evidence="14">The sequence shown here is derived from an EMBL/GenBank/DDBJ whole genome shotgun (WGS) entry which is preliminary data.</text>
</comment>
<feature type="transmembrane region" description="Helical" evidence="13">
    <location>
        <begin position="161"/>
        <end position="182"/>
    </location>
</feature>
<reference evidence="14 15" key="1">
    <citation type="submission" date="2019-03" db="EMBL/GenBank/DDBJ databases">
        <title>Genome sequence of Thiobacillaceae bacterium LSR1, a sulfur-oxidizing bacterium isolated from freshwater sediment.</title>
        <authorList>
            <person name="Li S."/>
        </authorList>
    </citation>
    <scope>NUCLEOTIDE SEQUENCE [LARGE SCALE GENOMIC DNA]</scope>
    <source>
        <strain evidence="14 15">LSR1</strain>
    </source>
</reference>
<evidence type="ECO:0000313" key="15">
    <source>
        <dbReference type="Proteomes" id="UP000295443"/>
    </source>
</evidence>
<evidence type="ECO:0000256" key="7">
    <source>
        <dbReference type="ARBA" id="ARBA00022519"/>
    </source>
</evidence>
<dbReference type="NCBIfam" id="TIGR01190">
    <property type="entry name" value="ccmB"/>
    <property type="match status" value="1"/>
</dbReference>
<keyword evidence="8 13" id="KW-0812">Transmembrane</keyword>
<dbReference type="InterPro" id="IPR026031">
    <property type="entry name" value="Cyt_c_CcmB_bac"/>
</dbReference>
<dbReference type="GO" id="GO:1903607">
    <property type="term" value="P:cytochrome c biosynthetic process"/>
    <property type="evidence" value="ECO:0007669"/>
    <property type="project" value="TreeGrafter"/>
</dbReference>
<evidence type="ECO:0000256" key="10">
    <source>
        <dbReference type="ARBA" id="ARBA00022989"/>
    </source>
</evidence>
<gene>
    <name evidence="14" type="primary">ccmB</name>
    <name evidence="14" type="ORF">EZJ19_04025</name>
</gene>
<dbReference type="GO" id="GO:0005886">
    <property type="term" value="C:plasma membrane"/>
    <property type="evidence" value="ECO:0007669"/>
    <property type="project" value="UniProtKB-SubCell"/>
</dbReference>
<dbReference type="PRINTS" id="PR01414">
    <property type="entry name" value="CCMBBIOGNSIS"/>
</dbReference>
<feature type="transmembrane region" description="Helical" evidence="13">
    <location>
        <begin position="47"/>
        <end position="68"/>
    </location>
</feature>
<protein>
    <recommendedName>
        <fullName evidence="4 12">Heme exporter protein B</fullName>
    </recommendedName>
</protein>
<dbReference type="EMBL" id="SJZB01000014">
    <property type="protein sequence ID" value="TCJ17125.1"/>
    <property type="molecule type" value="Genomic_DNA"/>
</dbReference>
<evidence type="ECO:0000256" key="8">
    <source>
        <dbReference type="ARBA" id="ARBA00022692"/>
    </source>
</evidence>
<comment type="similarity">
    <text evidence="3 12">Belongs to the CcmB/CycW/HelB family.</text>
</comment>
<evidence type="ECO:0000256" key="13">
    <source>
        <dbReference type="SAM" id="Phobius"/>
    </source>
</evidence>
<accession>A0A4R1BIH8</accession>
<evidence type="ECO:0000256" key="4">
    <source>
        <dbReference type="ARBA" id="ARBA00016452"/>
    </source>
</evidence>
<dbReference type="GO" id="GO:0017004">
    <property type="term" value="P:cytochrome complex assembly"/>
    <property type="evidence" value="ECO:0007669"/>
    <property type="project" value="UniProtKB-KW"/>
</dbReference>
<evidence type="ECO:0000256" key="1">
    <source>
        <dbReference type="ARBA" id="ARBA00002442"/>
    </source>
</evidence>
<dbReference type="Proteomes" id="UP000295443">
    <property type="component" value="Unassembled WGS sequence"/>
</dbReference>
<feature type="transmembrane region" description="Helical" evidence="13">
    <location>
        <begin position="21"/>
        <end position="41"/>
    </location>
</feature>
<keyword evidence="5 12" id="KW-0813">Transport</keyword>
<evidence type="ECO:0000256" key="12">
    <source>
        <dbReference type="PIRNR" id="PIRNR002764"/>
    </source>
</evidence>